<evidence type="ECO:0000256" key="3">
    <source>
        <dbReference type="ARBA" id="ARBA00022448"/>
    </source>
</evidence>
<dbReference type="Proteomes" id="UP000647183">
    <property type="component" value="Unassembled WGS sequence"/>
</dbReference>
<evidence type="ECO:0000256" key="1">
    <source>
        <dbReference type="ARBA" id="ARBA00004651"/>
    </source>
</evidence>
<keyword evidence="3" id="KW-0813">Transport</keyword>
<evidence type="ECO:0000313" key="9">
    <source>
        <dbReference type="EMBL" id="MBD7986977.1"/>
    </source>
</evidence>
<sequence length="326" mass="36527">MARPETTPAFFARLFGEGESRELALDQLGQALDDEALLWVDLLDPPVAVLDAVWEHCGFPEEARRFIEEGTMPAAGQDGDHFWVRCVVIDKDGQEDAQGTLLICVAGRNRALSLRRRAIPFLEAMRDDEHRRVALGRLCAESFVATLLDRQLSTYFNAVSSYEMAVERLEVDILGDKASGCLPELRRLRRWASRLRRMLAPHRSVFGVMARPDFRPDESQPADRHFVALDTRFERAMDMVENARELVIGSFELFSNQTALRTNDSMRLLTFVTVVTGVLATIVGALGMNFAAGFFETRDAGFWTVLGGLVIAAVVSMVVGKRRGWF</sequence>
<reference evidence="9 10" key="1">
    <citation type="submission" date="2020-08" db="EMBL/GenBank/DDBJ databases">
        <title>A Genomic Blueprint of the Chicken Gut Microbiome.</title>
        <authorList>
            <person name="Gilroy R."/>
            <person name="Ravi A."/>
            <person name="Getino M."/>
            <person name="Pursley I."/>
            <person name="Horton D.L."/>
            <person name="Alikhan N.-F."/>
            <person name="Baker D."/>
            <person name="Gharbi K."/>
            <person name="Hall N."/>
            <person name="Watson M."/>
            <person name="Adriaenssens E.M."/>
            <person name="Foster-Nyarko E."/>
            <person name="Jarju S."/>
            <person name="Secka A."/>
            <person name="Antonio M."/>
            <person name="Oren A."/>
            <person name="Chaudhuri R."/>
            <person name="La Ragione R.M."/>
            <person name="Hildebrand F."/>
            <person name="Pallen M.J."/>
        </authorList>
    </citation>
    <scope>NUCLEOTIDE SEQUENCE [LARGE SCALE GENOMIC DNA]</scope>
    <source>
        <strain evidence="9 10">Sa2BVA3</strain>
    </source>
</reference>
<evidence type="ECO:0000256" key="5">
    <source>
        <dbReference type="ARBA" id="ARBA00022692"/>
    </source>
</evidence>
<keyword evidence="7 8" id="KW-0472">Membrane</keyword>
<dbReference type="Pfam" id="PF01544">
    <property type="entry name" value="CorA"/>
    <property type="match status" value="1"/>
</dbReference>
<dbReference type="Gene3D" id="3.30.460.20">
    <property type="entry name" value="CorA soluble domain-like"/>
    <property type="match status" value="1"/>
</dbReference>
<feature type="transmembrane region" description="Helical" evidence="8">
    <location>
        <begin position="300"/>
        <end position="320"/>
    </location>
</feature>
<evidence type="ECO:0000256" key="8">
    <source>
        <dbReference type="SAM" id="Phobius"/>
    </source>
</evidence>
<evidence type="ECO:0000313" key="10">
    <source>
        <dbReference type="Proteomes" id="UP000647183"/>
    </source>
</evidence>
<evidence type="ECO:0008006" key="11">
    <source>
        <dbReference type="Google" id="ProtNLM"/>
    </source>
</evidence>
<dbReference type="PANTHER" id="PTHR46494:SF1">
    <property type="entry name" value="CORA FAMILY METAL ION TRANSPORTER (EUROFUNG)"/>
    <property type="match status" value="1"/>
</dbReference>
<comment type="caution">
    <text evidence="9">The sequence shown here is derived from an EMBL/GenBank/DDBJ whole genome shotgun (WGS) entry which is preliminary data.</text>
</comment>
<comment type="subcellular location">
    <subcellularLocation>
        <location evidence="1">Cell membrane</location>
        <topology evidence="1">Multi-pass membrane protein</topology>
    </subcellularLocation>
</comment>
<proteinExistence type="inferred from homology"/>
<evidence type="ECO:0000256" key="7">
    <source>
        <dbReference type="ARBA" id="ARBA00023136"/>
    </source>
</evidence>
<keyword evidence="10" id="KW-1185">Reference proteome</keyword>
<keyword evidence="5 8" id="KW-0812">Transmembrane</keyword>
<keyword evidence="4" id="KW-1003">Cell membrane</keyword>
<evidence type="ECO:0000256" key="6">
    <source>
        <dbReference type="ARBA" id="ARBA00022989"/>
    </source>
</evidence>
<gene>
    <name evidence="9" type="ORF">H9645_02910</name>
</gene>
<dbReference type="SUPFAM" id="SSF144083">
    <property type="entry name" value="Magnesium transport protein CorA, transmembrane region"/>
    <property type="match status" value="1"/>
</dbReference>
<comment type="similarity">
    <text evidence="2">Belongs to the CorA metal ion transporter (MIT) (TC 1.A.35) family.</text>
</comment>
<dbReference type="InterPro" id="IPR045861">
    <property type="entry name" value="CorA_cytoplasmic_dom"/>
</dbReference>
<dbReference type="PANTHER" id="PTHR46494">
    <property type="entry name" value="CORA FAMILY METAL ION TRANSPORTER (EUROFUNG)"/>
    <property type="match status" value="1"/>
</dbReference>
<dbReference type="Gene3D" id="1.20.58.340">
    <property type="entry name" value="Magnesium transport protein CorA, transmembrane region"/>
    <property type="match status" value="2"/>
</dbReference>
<name>A0ABR8UG25_9GAMM</name>
<dbReference type="InterPro" id="IPR002523">
    <property type="entry name" value="MgTranspt_CorA/ZnTranspt_ZntB"/>
</dbReference>
<dbReference type="InterPro" id="IPR045863">
    <property type="entry name" value="CorA_TM1_TM2"/>
</dbReference>
<accession>A0ABR8UG25</accession>
<keyword evidence="6 8" id="KW-1133">Transmembrane helix</keyword>
<evidence type="ECO:0000256" key="4">
    <source>
        <dbReference type="ARBA" id="ARBA00022475"/>
    </source>
</evidence>
<dbReference type="EMBL" id="JACSQJ010000001">
    <property type="protein sequence ID" value="MBD7986977.1"/>
    <property type="molecule type" value="Genomic_DNA"/>
</dbReference>
<dbReference type="SUPFAM" id="SSF143865">
    <property type="entry name" value="CorA soluble domain-like"/>
    <property type="match status" value="1"/>
</dbReference>
<evidence type="ECO:0000256" key="2">
    <source>
        <dbReference type="ARBA" id="ARBA00009765"/>
    </source>
</evidence>
<feature type="transmembrane region" description="Helical" evidence="8">
    <location>
        <begin position="268"/>
        <end position="288"/>
    </location>
</feature>
<organism evidence="9 10">
    <name type="scientific">Luteimonas colneyensis</name>
    <dbReference type="NCBI Taxonomy" id="2762230"/>
    <lineage>
        <taxon>Bacteria</taxon>
        <taxon>Pseudomonadati</taxon>
        <taxon>Pseudomonadota</taxon>
        <taxon>Gammaproteobacteria</taxon>
        <taxon>Lysobacterales</taxon>
        <taxon>Lysobacteraceae</taxon>
        <taxon>Luteimonas</taxon>
    </lineage>
</organism>
<dbReference type="RefSeq" id="WP_191728213.1">
    <property type="nucleotide sequence ID" value="NZ_JACSQJ010000001.1"/>
</dbReference>
<protein>
    <recommendedName>
        <fullName evidence="11">Magnesium transporter CorA</fullName>
    </recommendedName>
</protein>